<dbReference type="InterPro" id="IPR005828">
    <property type="entry name" value="MFS_sugar_transport-like"/>
</dbReference>
<dbReference type="Pfam" id="PF00083">
    <property type="entry name" value="Sugar_tr"/>
    <property type="match status" value="1"/>
</dbReference>
<dbReference type="InterPro" id="IPR050549">
    <property type="entry name" value="MFS_Trehalose_Transporter"/>
</dbReference>
<evidence type="ECO:0000259" key="9">
    <source>
        <dbReference type="PROSITE" id="PS50850"/>
    </source>
</evidence>
<keyword evidence="7 8" id="KW-0472">Membrane</keyword>
<evidence type="ECO:0000256" key="6">
    <source>
        <dbReference type="ARBA" id="ARBA00022989"/>
    </source>
</evidence>
<feature type="transmembrane region" description="Helical" evidence="8">
    <location>
        <begin position="21"/>
        <end position="42"/>
    </location>
</feature>
<dbReference type="PANTHER" id="PTHR48021:SF33">
    <property type="entry name" value="AT22075P-RELATED"/>
    <property type="match status" value="1"/>
</dbReference>
<evidence type="ECO:0000256" key="4">
    <source>
        <dbReference type="ARBA" id="ARBA00022597"/>
    </source>
</evidence>
<evidence type="ECO:0000313" key="11">
    <source>
        <dbReference type="Proteomes" id="UP000791440"/>
    </source>
</evidence>
<keyword evidence="4" id="KW-0762">Sugar transport</keyword>
<keyword evidence="11" id="KW-1185">Reference proteome</keyword>
<dbReference type="SUPFAM" id="SSF103473">
    <property type="entry name" value="MFS general substrate transporter"/>
    <property type="match status" value="1"/>
</dbReference>
<feature type="transmembrane region" description="Helical" evidence="8">
    <location>
        <begin position="304"/>
        <end position="322"/>
    </location>
</feature>
<feature type="transmembrane region" description="Helical" evidence="8">
    <location>
        <begin position="428"/>
        <end position="448"/>
    </location>
</feature>
<name>A0A921Z275_MANSE</name>
<evidence type="ECO:0000256" key="7">
    <source>
        <dbReference type="ARBA" id="ARBA00023136"/>
    </source>
</evidence>
<dbReference type="PANTHER" id="PTHR48021">
    <property type="match status" value="1"/>
</dbReference>
<accession>A0A921Z275</accession>
<evidence type="ECO:0000313" key="10">
    <source>
        <dbReference type="EMBL" id="KAG6449648.1"/>
    </source>
</evidence>
<feature type="transmembrane region" description="Helical" evidence="8">
    <location>
        <begin position="112"/>
        <end position="135"/>
    </location>
</feature>
<feature type="transmembrane region" description="Helical" evidence="8">
    <location>
        <begin position="263"/>
        <end position="284"/>
    </location>
</feature>
<evidence type="ECO:0000256" key="2">
    <source>
        <dbReference type="ARBA" id="ARBA00022448"/>
    </source>
</evidence>
<reference evidence="10" key="2">
    <citation type="submission" date="2020-12" db="EMBL/GenBank/DDBJ databases">
        <authorList>
            <person name="Kanost M."/>
        </authorList>
    </citation>
    <scope>NUCLEOTIDE SEQUENCE</scope>
</reference>
<dbReference type="AlphaFoldDB" id="A0A921Z275"/>
<dbReference type="InterPro" id="IPR020846">
    <property type="entry name" value="MFS_dom"/>
</dbReference>
<organism evidence="10 11">
    <name type="scientific">Manduca sexta</name>
    <name type="common">Tobacco hawkmoth</name>
    <name type="synonym">Tobacco hornworm</name>
    <dbReference type="NCBI Taxonomy" id="7130"/>
    <lineage>
        <taxon>Eukaryota</taxon>
        <taxon>Metazoa</taxon>
        <taxon>Ecdysozoa</taxon>
        <taxon>Arthropoda</taxon>
        <taxon>Hexapoda</taxon>
        <taxon>Insecta</taxon>
        <taxon>Pterygota</taxon>
        <taxon>Neoptera</taxon>
        <taxon>Endopterygota</taxon>
        <taxon>Lepidoptera</taxon>
        <taxon>Glossata</taxon>
        <taxon>Ditrysia</taxon>
        <taxon>Bombycoidea</taxon>
        <taxon>Sphingidae</taxon>
        <taxon>Sphinginae</taxon>
        <taxon>Sphingini</taxon>
        <taxon>Manduca</taxon>
    </lineage>
</organism>
<feature type="transmembrane region" description="Helical" evidence="8">
    <location>
        <begin position="62"/>
        <end position="82"/>
    </location>
</feature>
<feature type="transmembrane region" description="Helical" evidence="8">
    <location>
        <begin position="329"/>
        <end position="350"/>
    </location>
</feature>
<feature type="transmembrane region" description="Helical" evidence="8">
    <location>
        <begin position="394"/>
        <end position="416"/>
    </location>
</feature>
<feature type="transmembrane region" description="Helical" evidence="8">
    <location>
        <begin position="147"/>
        <end position="166"/>
    </location>
</feature>
<dbReference type="PROSITE" id="PS50850">
    <property type="entry name" value="MFS"/>
    <property type="match status" value="1"/>
</dbReference>
<evidence type="ECO:0000256" key="8">
    <source>
        <dbReference type="SAM" id="Phobius"/>
    </source>
</evidence>
<reference evidence="10" key="1">
    <citation type="journal article" date="2016" name="Insect Biochem. Mol. Biol.">
        <title>Multifaceted biological insights from a draft genome sequence of the tobacco hornworm moth, Manduca sexta.</title>
        <authorList>
            <person name="Kanost M.R."/>
            <person name="Arrese E.L."/>
            <person name="Cao X."/>
            <person name="Chen Y.R."/>
            <person name="Chellapilla S."/>
            <person name="Goldsmith M.R."/>
            <person name="Grosse-Wilde E."/>
            <person name="Heckel D.G."/>
            <person name="Herndon N."/>
            <person name="Jiang H."/>
            <person name="Papanicolaou A."/>
            <person name="Qu J."/>
            <person name="Soulages J.L."/>
            <person name="Vogel H."/>
            <person name="Walters J."/>
            <person name="Waterhouse R.M."/>
            <person name="Ahn S.J."/>
            <person name="Almeida F.C."/>
            <person name="An C."/>
            <person name="Aqrawi P."/>
            <person name="Bretschneider A."/>
            <person name="Bryant W.B."/>
            <person name="Bucks S."/>
            <person name="Chao H."/>
            <person name="Chevignon G."/>
            <person name="Christen J.M."/>
            <person name="Clarke D.F."/>
            <person name="Dittmer N.T."/>
            <person name="Ferguson L.C.F."/>
            <person name="Garavelou S."/>
            <person name="Gordon K.H.J."/>
            <person name="Gunaratna R.T."/>
            <person name="Han Y."/>
            <person name="Hauser F."/>
            <person name="He Y."/>
            <person name="Heidel-Fischer H."/>
            <person name="Hirsh A."/>
            <person name="Hu Y."/>
            <person name="Jiang H."/>
            <person name="Kalra D."/>
            <person name="Klinner C."/>
            <person name="Konig C."/>
            <person name="Kovar C."/>
            <person name="Kroll A.R."/>
            <person name="Kuwar S.S."/>
            <person name="Lee S.L."/>
            <person name="Lehman R."/>
            <person name="Li K."/>
            <person name="Li Z."/>
            <person name="Liang H."/>
            <person name="Lovelace S."/>
            <person name="Lu Z."/>
            <person name="Mansfield J.H."/>
            <person name="McCulloch K.J."/>
            <person name="Mathew T."/>
            <person name="Morton B."/>
            <person name="Muzny D.M."/>
            <person name="Neunemann D."/>
            <person name="Ongeri F."/>
            <person name="Pauchet Y."/>
            <person name="Pu L.L."/>
            <person name="Pyrousis I."/>
            <person name="Rao X.J."/>
            <person name="Redding A."/>
            <person name="Roesel C."/>
            <person name="Sanchez-Gracia A."/>
            <person name="Schaack S."/>
            <person name="Shukla A."/>
            <person name="Tetreau G."/>
            <person name="Wang Y."/>
            <person name="Xiong G.H."/>
            <person name="Traut W."/>
            <person name="Walsh T.K."/>
            <person name="Worley K.C."/>
            <person name="Wu D."/>
            <person name="Wu W."/>
            <person name="Wu Y.Q."/>
            <person name="Zhang X."/>
            <person name="Zou Z."/>
            <person name="Zucker H."/>
            <person name="Briscoe A.D."/>
            <person name="Burmester T."/>
            <person name="Clem R.J."/>
            <person name="Feyereisen R."/>
            <person name="Grimmelikhuijzen C.J.P."/>
            <person name="Hamodrakas S.J."/>
            <person name="Hansson B.S."/>
            <person name="Huguet E."/>
            <person name="Jermiin L.S."/>
            <person name="Lan Q."/>
            <person name="Lehman H.K."/>
            <person name="Lorenzen M."/>
            <person name="Merzendorfer H."/>
            <person name="Michalopoulos I."/>
            <person name="Morton D.B."/>
            <person name="Muthukrishnan S."/>
            <person name="Oakeshott J.G."/>
            <person name="Palmer W."/>
            <person name="Park Y."/>
            <person name="Passarelli A.L."/>
            <person name="Rozas J."/>
            <person name="Schwartz L.M."/>
            <person name="Smith W."/>
            <person name="Southgate A."/>
            <person name="Vilcinskas A."/>
            <person name="Vogt R."/>
            <person name="Wang P."/>
            <person name="Werren J."/>
            <person name="Yu X.Q."/>
            <person name="Zhou J.J."/>
            <person name="Brown S.J."/>
            <person name="Scherer S.E."/>
            <person name="Richards S."/>
            <person name="Blissard G.W."/>
        </authorList>
    </citation>
    <scope>NUCLEOTIDE SEQUENCE</scope>
</reference>
<protein>
    <recommendedName>
        <fullName evidence="9">Major facilitator superfamily (MFS) profile domain-containing protein</fullName>
    </recommendedName>
</protein>
<dbReference type="Gene3D" id="1.20.1250.20">
    <property type="entry name" value="MFS general substrate transporter like domains"/>
    <property type="match status" value="1"/>
</dbReference>
<dbReference type="InterPro" id="IPR036259">
    <property type="entry name" value="MFS_trans_sf"/>
</dbReference>
<comment type="caution">
    <text evidence="10">The sequence shown here is derived from an EMBL/GenBank/DDBJ whole genome shotgun (WGS) entry which is preliminary data.</text>
</comment>
<comment type="subcellular location">
    <subcellularLocation>
        <location evidence="1">Cell membrane</location>
        <topology evidence="1">Multi-pass membrane protein</topology>
    </subcellularLocation>
</comment>
<dbReference type="EMBL" id="JH668376">
    <property type="protein sequence ID" value="KAG6449648.1"/>
    <property type="molecule type" value="Genomic_DNA"/>
</dbReference>
<feature type="transmembrane region" description="Helical" evidence="8">
    <location>
        <begin position="89"/>
        <end position="106"/>
    </location>
</feature>
<keyword evidence="3" id="KW-1003">Cell membrane</keyword>
<keyword evidence="2" id="KW-0813">Transport</keyword>
<sequence length="485" mass="54039">MRKYYFLFGEGSKVNQILCAVLINLPVFAYGASIGWMSPMTLLLQGEHSPRGTPLTASEVSWMAAVAYLTSVPANYLVAFMGDKIGRKITLLFVSTMLCACWILKLSSMDTWAFILARAFVGVSMAGCYVTCPLYTKEISQDCIRGFLGSLTILFHTTGNLLLYVIGDLMSYRPILWTCLAMPTLHLVLFLMMPESPSYLVKQGNLEEAARVVAWLRCRKEDDPKVFQELDFIRKEQKKDEESSKFVFKAILKDPVIFRAFRIALVIALAREACGAVPVLNFAGEIFALASEGSGLVLTPNQQAMMLGAVQVLGSTLAASVVEKAGRKPLLFVTSFLSGLSMCLLASWFLAREYSLAWPAWMPITVLCICIFCDSSGLQPLTVIVTGEIFSYKYRGTVMATTMSVASFVDFLQMLFFKPLANAVGIHVSFYFFGVICIAAAIYVILVLPETKQRPLEEIYEDMKSKKEKKTDIETQENEKEIYVF</sequence>
<keyword evidence="6 8" id="KW-1133">Transmembrane helix</keyword>
<proteinExistence type="predicted"/>
<dbReference type="GO" id="GO:0005886">
    <property type="term" value="C:plasma membrane"/>
    <property type="evidence" value="ECO:0007669"/>
    <property type="project" value="UniProtKB-SubCell"/>
</dbReference>
<feature type="transmembrane region" description="Helical" evidence="8">
    <location>
        <begin position="356"/>
        <end position="373"/>
    </location>
</feature>
<evidence type="ECO:0000256" key="5">
    <source>
        <dbReference type="ARBA" id="ARBA00022692"/>
    </source>
</evidence>
<dbReference type="GO" id="GO:0022857">
    <property type="term" value="F:transmembrane transporter activity"/>
    <property type="evidence" value="ECO:0007669"/>
    <property type="project" value="InterPro"/>
</dbReference>
<keyword evidence="5 8" id="KW-0812">Transmembrane</keyword>
<feature type="transmembrane region" description="Helical" evidence="8">
    <location>
        <begin position="172"/>
        <end position="193"/>
    </location>
</feature>
<dbReference type="Proteomes" id="UP000791440">
    <property type="component" value="Unassembled WGS sequence"/>
</dbReference>
<evidence type="ECO:0000256" key="1">
    <source>
        <dbReference type="ARBA" id="ARBA00004651"/>
    </source>
</evidence>
<evidence type="ECO:0000256" key="3">
    <source>
        <dbReference type="ARBA" id="ARBA00022475"/>
    </source>
</evidence>
<dbReference type="FunFam" id="1.20.1250.20:FF:000218">
    <property type="entry name" value="facilitated trehalose transporter Tret1"/>
    <property type="match status" value="1"/>
</dbReference>
<feature type="domain" description="Major facilitator superfamily (MFS) profile" evidence="9">
    <location>
        <begin position="19"/>
        <end position="452"/>
    </location>
</feature>
<gene>
    <name evidence="10" type="ORF">O3G_MSEX006150</name>
</gene>